<keyword evidence="3" id="KW-1185">Reference proteome</keyword>
<evidence type="ECO:0000313" key="3">
    <source>
        <dbReference type="Proteomes" id="UP001287286"/>
    </source>
</evidence>
<proteinExistence type="predicted"/>
<gene>
    <name evidence="2" type="ORF">Purlil1_113</name>
</gene>
<reference evidence="2 3" key="1">
    <citation type="journal article" date="2024" name="Microbiol. Resour. Announc.">
        <title>Genome annotations for the ascomycete fungi Trichoderma harzianum, Trichoderma aggressivum, and Purpureocillium lilacinum.</title>
        <authorList>
            <person name="Beijen E.P.W."/>
            <person name="Ohm R.A."/>
        </authorList>
    </citation>
    <scope>NUCLEOTIDE SEQUENCE [LARGE SCALE GENOMIC DNA]</scope>
    <source>
        <strain evidence="2 3">CBS 150709</strain>
    </source>
</reference>
<sequence>MVKSPDVWMHSPVAMRQIRIVLSLEPDATSSESCEKATDVTGRSWPGHGNPATDSQAPSGTTFCSVFFATEYHVSQQHRRQHRLYRKRQTTATCRTTSSAPRVRSTLPSRLVIESKLTHQPEVPSAYGTLNMFGGEVFRREINGLAMAFRTSGPLTIGAEVRYAATMHHPAFCLAKHRLGHRRAEADADAMQSPRKQQRVESPTRSLPSLPASTVARQVVCKLRVTPTEQFVRLNDFIGLTYARDHNDANDASIVAEFEEWALENVLFKRIMVDSVATFQLQFGWDLCTRHCGRKTSAAGNESSGCPDDQSQGAEQISADKFLDGDPSMAHGTISRAFQGVASGAILYEAEGRNRP</sequence>
<evidence type="ECO:0000313" key="2">
    <source>
        <dbReference type="EMBL" id="KAK4095317.1"/>
    </source>
</evidence>
<accession>A0ABR0CFX1</accession>
<feature type="region of interest" description="Disordered" evidence="1">
    <location>
        <begin position="297"/>
        <end position="316"/>
    </location>
</feature>
<evidence type="ECO:0000256" key="1">
    <source>
        <dbReference type="SAM" id="MobiDB-lite"/>
    </source>
</evidence>
<feature type="compositionally biased region" description="Polar residues" evidence="1">
    <location>
        <begin position="298"/>
        <end position="315"/>
    </location>
</feature>
<protein>
    <submittedName>
        <fullName evidence="2">Uncharacterized protein</fullName>
    </submittedName>
</protein>
<feature type="region of interest" description="Disordered" evidence="1">
    <location>
        <begin position="38"/>
        <end position="57"/>
    </location>
</feature>
<feature type="region of interest" description="Disordered" evidence="1">
    <location>
        <begin position="184"/>
        <end position="208"/>
    </location>
</feature>
<dbReference type="EMBL" id="JAWRVI010000001">
    <property type="protein sequence ID" value="KAK4095317.1"/>
    <property type="molecule type" value="Genomic_DNA"/>
</dbReference>
<dbReference type="Proteomes" id="UP001287286">
    <property type="component" value="Unassembled WGS sequence"/>
</dbReference>
<name>A0ABR0CFX1_PURLI</name>
<comment type="caution">
    <text evidence="2">The sequence shown here is derived from an EMBL/GenBank/DDBJ whole genome shotgun (WGS) entry which is preliminary data.</text>
</comment>
<organism evidence="2 3">
    <name type="scientific">Purpureocillium lilacinum</name>
    <name type="common">Paecilomyces lilacinus</name>
    <dbReference type="NCBI Taxonomy" id="33203"/>
    <lineage>
        <taxon>Eukaryota</taxon>
        <taxon>Fungi</taxon>
        <taxon>Dikarya</taxon>
        <taxon>Ascomycota</taxon>
        <taxon>Pezizomycotina</taxon>
        <taxon>Sordariomycetes</taxon>
        <taxon>Hypocreomycetidae</taxon>
        <taxon>Hypocreales</taxon>
        <taxon>Ophiocordycipitaceae</taxon>
        <taxon>Purpureocillium</taxon>
    </lineage>
</organism>